<dbReference type="PROSITE" id="PS50850">
    <property type="entry name" value="MFS"/>
    <property type="match status" value="1"/>
</dbReference>
<reference evidence="7" key="2">
    <citation type="journal article" date="2008" name="Genome Biol.">
        <title>Improved genome assembly and evidence-based global gene model set for the chordate Ciona intestinalis: new insight into intron and operon populations.</title>
        <authorList>
            <person name="Satou Y."/>
            <person name="Mineta K."/>
            <person name="Ogasawara M."/>
            <person name="Sasakura Y."/>
            <person name="Shoguchi E."/>
            <person name="Ueno K."/>
            <person name="Yamada L."/>
            <person name="Matsumoto J."/>
            <person name="Wasserscheid J."/>
            <person name="Dewar K."/>
            <person name="Wiley G.B."/>
            <person name="Macmil S.L."/>
            <person name="Roe B.A."/>
            <person name="Zeller R.W."/>
            <person name="Hastings K.E."/>
            <person name="Lemaire P."/>
            <person name="Lindquist E."/>
            <person name="Endo T."/>
            <person name="Hotta K."/>
            <person name="Inaba K."/>
        </authorList>
    </citation>
    <scope>NUCLEOTIDE SEQUENCE [LARGE SCALE GENOMIC DNA]</scope>
    <source>
        <strain evidence="7">wild type</strain>
    </source>
</reference>
<dbReference type="SUPFAM" id="SSF103473">
    <property type="entry name" value="MFS general substrate transporter"/>
    <property type="match status" value="1"/>
</dbReference>
<feature type="transmembrane region" description="Helical" evidence="5">
    <location>
        <begin position="25"/>
        <end position="47"/>
    </location>
</feature>
<dbReference type="InterPro" id="IPR005828">
    <property type="entry name" value="MFS_sugar_transport-like"/>
</dbReference>
<feature type="transmembrane region" description="Helical" evidence="5">
    <location>
        <begin position="121"/>
        <end position="142"/>
    </location>
</feature>
<dbReference type="GO" id="GO:0016020">
    <property type="term" value="C:membrane"/>
    <property type="evidence" value="ECO:0007669"/>
    <property type="project" value="UniProtKB-SubCell"/>
</dbReference>
<name>F6R060_CIOIN</name>
<dbReference type="GO" id="GO:0022857">
    <property type="term" value="F:transmembrane transporter activity"/>
    <property type="evidence" value="ECO:0007669"/>
    <property type="project" value="InterPro"/>
</dbReference>
<comment type="subcellular location">
    <subcellularLocation>
        <location evidence="1">Membrane</location>
        <topology evidence="1">Multi-pass membrane protein</topology>
    </subcellularLocation>
</comment>
<keyword evidence="3 5" id="KW-1133">Transmembrane helix</keyword>
<dbReference type="GeneTree" id="ENSGT00940000162538"/>
<feature type="transmembrane region" description="Helical" evidence="5">
    <location>
        <begin position="54"/>
        <end position="73"/>
    </location>
</feature>
<reference evidence="7" key="4">
    <citation type="submission" date="2025-09" db="UniProtKB">
        <authorList>
            <consortium name="Ensembl"/>
        </authorList>
    </citation>
    <scope>IDENTIFICATION</scope>
</reference>
<dbReference type="OMA" id="ISCCIAS"/>
<dbReference type="InterPro" id="IPR020846">
    <property type="entry name" value="MFS_dom"/>
</dbReference>
<evidence type="ECO:0000256" key="4">
    <source>
        <dbReference type="ARBA" id="ARBA00023136"/>
    </source>
</evidence>
<dbReference type="Gene3D" id="1.20.1250.20">
    <property type="entry name" value="MFS general substrate transporter like domains"/>
    <property type="match status" value="1"/>
</dbReference>
<reference evidence="7" key="3">
    <citation type="submission" date="2025-08" db="UniProtKB">
        <authorList>
            <consortium name="Ensembl"/>
        </authorList>
    </citation>
    <scope>IDENTIFICATION</scope>
</reference>
<accession>F6R060</accession>
<reference evidence="8" key="1">
    <citation type="journal article" date="2002" name="Science">
        <title>The draft genome of Ciona intestinalis: insights into chordate and vertebrate origins.</title>
        <authorList>
            <person name="Dehal P."/>
            <person name="Satou Y."/>
            <person name="Campbell R.K."/>
            <person name="Chapman J."/>
            <person name="Degnan B."/>
            <person name="De Tomaso A."/>
            <person name="Davidson B."/>
            <person name="Di Gregorio A."/>
            <person name="Gelpke M."/>
            <person name="Goodstein D.M."/>
            <person name="Harafuji N."/>
            <person name="Hastings K.E."/>
            <person name="Ho I."/>
            <person name="Hotta K."/>
            <person name="Huang W."/>
            <person name="Kawashima T."/>
            <person name="Lemaire P."/>
            <person name="Martinez D."/>
            <person name="Meinertzhagen I.A."/>
            <person name="Necula S."/>
            <person name="Nonaka M."/>
            <person name="Putnam N."/>
            <person name="Rash S."/>
            <person name="Saiga H."/>
            <person name="Satake M."/>
            <person name="Terry A."/>
            <person name="Yamada L."/>
            <person name="Wang H.G."/>
            <person name="Awazu S."/>
            <person name="Azumi K."/>
            <person name="Boore J."/>
            <person name="Branno M."/>
            <person name="Chin-Bow S."/>
            <person name="DeSantis R."/>
            <person name="Doyle S."/>
            <person name="Francino P."/>
            <person name="Keys D.N."/>
            <person name="Haga S."/>
            <person name="Hayashi H."/>
            <person name="Hino K."/>
            <person name="Imai K.S."/>
            <person name="Inaba K."/>
            <person name="Kano S."/>
            <person name="Kobayashi K."/>
            <person name="Kobayashi M."/>
            <person name="Lee B.I."/>
            <person name="Makabe K.W."/>
            <person name="Manohar C."/>
            <person name="Matassi G."/>
            <person name="Medina M."/>
            <person name="Mochizuki Y."/>
            <person name="Mount S."/>
            <person name="Morishita T."/>
            <person name="Miura S."/>
            <person name="Nakayama A."/>
            <person name="Nishizaka S."/>
            <person name="Nomoto H."/>
            <person name="Ohta F."/>
            <person name="Oishi K."/>
            <person name="Rigoutsos I."/>
            <person name="Sano M."/>
            <person name="Sasaki A."/>
            <person name="Sasakura Y."/>
            <person name="Shoguchi E."/>
            <person name="Shin-i T."/>
            <person name="Spagnuolo A."/>
            <person name="Stainier D."/>
            <person name="Suzuki M.M."/>
            <person name="Tassy O."/>
            <person name="Takatori N."/>
            <person name="Tokuoka M."/>
            <person name="Yagi K."/>
            <person name="Yoshizaki F."/>
            <person name="Wada S."/>
            <person name="Zhang C."/>
            <person name="Hyatt P.D."/>
            <person name="Larimer F."/>
            <person name="Detter C."/>
            <person name="Doggett N."/>
            <person name="Glavina T."/>
            <person name="Hawkins T."/>
            <person name="Richardson P."/>
            <person name="Lucas S."/>
            <person name="Kohara Y."/>
            <person name="Levine M."/>
            <person name="Satoh N."/>
            <person name="Rokhsar D.S."/>
        </authorList>
    </citation>
    <scope>NUCLEOTIDE SEQUENCE [LARGE SCALE GENOMIC DNA]</scope>
</reference>
<keyword evidence="4 5" id="KW-0472">Membrane</keyword>
<evidence type="ECO:0000256" key="5">
    <source>
        <dbReference type="SAM" id="Phobius"/>
    </source>
</evidence>
<evidence type="ECO:0000313" key="7">
    <source>
        <dbReference type="Ensembl" id="ENSCINP00000004860.3"/>
    </source>
</evidence>
<keyword evidence="8" id="KW-1185">Reference proteome</keyword>
<dbReference type="HOGENOM" id="CLU_001265_34_2_1"/>
<feature type="transmembrane region" description="Helical" evidence="5">
    <location>
        <begin position="85"/>
        <end position="109"/>
    </location>
</feature>
<evidence type="ECO:0000256" key="2">
    <source>
        <dbReference type="ARBA" id="ARBA00022692"/>
    </source>
</evidence>
<evidence type="ECO:0000256" key="3">
    <source>
        <dbReference type="ARBA" id="ARBA00022989"/>
    </source>
</evidence>
<proteinExistence type="predicted"/>
<dbReference type="PANTHER" id="PTHR24064">
    <property type="entry name" value="SOLUTE CARRIER FAMILY 22 MEMBER"/>
    <property type="match status" value="1"/>
</dbReference>
<evidence type="ECO:0000313" key="8">
    <source>
        <dbReference type="Proteomes" id="UP000008144"/>
    </source>
</evidence>
<sequence>MFNWFVNSFVYYGISLNAGALAGDIFVNNTLNGVMEIGSYVLCILLMDRIGRRILLSGMMFLSGIGLIISLVVNEYKGSNQGLETLSLVFAFAAKIGISGSFAIIYNLTSELYPTVVRSNGVGAGSLMARVGGIIAPFLIALQDDVTWLPNAIFGIFG</sequence>
<dbReference type="Pfam" id="PF00083">
    <property type="entry name" value="Sugar_tr"/>
    <property type="match status" value="1"/>
</dbReference>
<protein>
    <recommendedName>
        <fullName evidence="6">Major facilitator superfamily (MFS) profile domain-containing protein</fullName>
    </recommendedName>
</protein>
<keyword evidence="2 5" id="KW-0812">Transmembrane</keyword>
<dbReference type="Proteomes" id="UP000008144">
    <property type="component" value="Chromosome 13"/>
</dbReference>
<dbReference type="AlphaFoldDB" id="F6R060"/>
<organism evidence="7 8">
    <name type="scientific">Ciona intestinalis</name>
    <name type="common">Transparent sea squirt</name>
    <name type="synonym">Ascidia intestinalis</name>
    <dbReference type="NCBI Taxonomy" id="7719"/>
    <lineage>
        <taxon>Eukaryota</taxon>
        <taxon>Metazoa</taxon>
        <taxon>Chordata</taxon>
        <taxon>Tunicata</taxon>
        <taxon>Ascidiacea</taxon>
        <taxon>Phlebobranchia</taxon>
        <taxon>Cionidae</taxon>
        <taxon>Ciona</taxon>
    </lineage>
</organism>
<feature type="domain" description="Major facilitator superfamily (MFS) profile" evidence="6">
    <location>
        <begin position="1"/>
        <end position="158"/>
    </location>
</feature>
<dbReference type="InParanoid" id="F6R060"/>
<dbReference type="InterPro" id="IPR036259">
    <property type="entry name" value="MFS_trans_sf"/>
</dbReference>
<dbReference type="EMBL" id="EAAA01001086">
    <property type="status" value="NOT_ANNOTATED_CDS"/>
    <property type="molecule type" value="Genomic_DNA"/>
</dbReference>
<dbReference type="Ensembl" id="ENSCINT00000004860.3">
    <property type="protein sequence ID" value="ENSCINP00000004860.3"/>
    <property type="gene ID" value="ENSCING00000002388.3"/>
</dbReference>
<evidence type="ECO:0000256" key="1">
    <source>
        <dbReference type="ARBA" id="ARBA00004141"/>
    </source>
</evidence>
<evidence type="ECO:0000259" key="6">
    <source>
        <dbReference type="PROSITE" id="PS50850"/>
    </source>
</evidence>